<dbReference type="InterPro" id="IPR018580">
    <property type="entry name" value="Uncharacterised_YfhO"/>
</dbReference>
<feature type="transmembrane region" description="Helical" evidence="1">
    <location>
        <begin position="838"/>
        <end position="858"/>
    </location>
</feature>
<dbReference type="AlphaFoldDB" id="A0A1S6QI69"/>
<protein>
    <recommendedName>
        <fullName evidence="4">Bacterial membrane protein YfhO</fullName>
    </recommendedName>
</protein>
<reference evidence="2 3" key="1">
    <citation type="journal article" date="2015" name="Genome Announc.">
        <title>Genome Sequence of Lactobacillus curieae CCTCC M 2011381T, a Novel Producer of Gamma-aminobutyric Acid.</title>
        <authorList>
            <person name="Wang Y."/>
            <person name="Wang Y."/>
            <person name="Lang C."/>
            <person name="Wei D."/>
            <person name="Xu P."/>
            <person name="Xie J."/>
        </authorList>
    </citation>
    <scope>NUCLEOTIDE SEQUENCE [LARGE SCALE GENOMIC DNA]</scope>
    <source>
        <strain evidence="2 3">CCTCC M 2011381</strain>
    </source>
</reference>
<evidence type="ECO:0008006" key="4">
    <source>
        <dbReference type="Google" id="ProtNLM"/>
    </source>
</evidence>
<feature type="transmembrane region" description="Helical" evidence="1">
    <location>
        <begin position="391"/>
        <end position="410"/>
    </location>
</feature>
<dbReference type="eggNOG" id="COG4485">
    <property type="taxonomic scope" value="Bacteria"/>
</dbReference>
<sequence length="863" mass="97248">MLTTKANERRNFYIKALIIPVIVLTAMFLILRISPFGPRNFLISDLSTQYLQFFTELRRQLLHLNFSSYSFLISIGDSVVPIYSYYLLSPLNLIIVFFKNAQLPIAIDLIIWLKLILANITMSTYLAKKYQKYDVMAIGAGVAYGLCGFVAMYFYDLMWLDALIMLPIVIMGLERLFYQDRVWLYVFSLAYTIITNYYMGYILCIFSVLYYVYLLLLNQPNKLSLKPYIKQQGRQTAKFLWYSFLVGGLSALVLVPTGIAMISTGKSDLALKNFFLKGSFGLSSLVNLGVGANNFTGRLVHDPSFFSGTVFIIAAICYFFSTKINQRSKQAAGFVLGAVFLGMWLRPLNTVWHMFQKPAGFPFRMVFVLSFLVIMLGFEAYTKGVFKDRQLIVRTTAGVAVALTVGYIFANIFGKKMQPFKFTIPQLSVSNWFLLLGIGFLALTAFLMIGTTVNSDVKKHYLVLTIMVEMVLNFLIATGGAPFTSQREYAKAYNRSEKVMAAVNSDDLDHGRAYRSVVINHPMKELYAEPYYGYNDALIFQNRGISSYSSTLNSHTHHVLASLGFSTRNIRRIDMLGGTAVSNHLLGIRNQVVIGKHRVKVHKNPQVAPIGFMVNDGVQNLTFEKNMIFNNLNRLVQTEAGNNKQYFKAPQIMATKSNYRRGTYNYTLKIKSQVTGPQYLYIPSKRLYGVTVSVNGRKLSSIYSGLGTEVLPLGTKKMNQPFVVRVTSTYELAGLASDFSGMNGNAFKRDVLENPTSTFEFDEPEKLNYQGSNFKGNVNVIKDHQTLLLSMPFDKGWHVTVNDKPHQILKVADGLMGIKLTPGEKQLHFRYEAAGLGLGRLLTGIAVVLMLITAGVRIKKRKM</sequence>
<gene>
    <name evidence="2" type="ORF">PL11_004860</name>
</gene>
<dbReference type="Proteomes" id="UP000030361">
    <property type="component" value="Chromosome"/>
</dbReference>
<dbReference type="PANTHER" id="PTHR38454">
    <property type="entry name" value="INTEGRAL MEMBRANE PROTEIN-RELATED"/>
    <property type="match status" value="1"/>
</dbReference>
<feature type="transmembrane region" description="Helical" evidence="1">
    <location>
        <begin position="333"/>
        <end position="355"/>
    </location>
</feature>
<keyword evidence="1" id="KW-1133">Transmembrane helix</keyword>
<dbReference type="KEGG" id="lcu:PL11_004860"/>
<dbReference type="OrthoDB" id="9815466at2"/>
<accession>A0A1S6QI69</accession>
<feature type="transmembrane region" description="Helical" evidence="1">
    <location>
        <begin position="430"/>
        <end position="449"/>
    </location>
</feature>
<feature type="transmembrane region" description="Helical" evidence="1">
    <location>
        <begin position="109"/>
        <end position="127"/>
    </location>
</feature>
<feature type="transmembrane region" description="Helical" evidence="1">
    <location>
        <begin position="461"/>
        <end position="483"/>
    </location>
</feature>
<evidence type="ECO:0000256" key="1">
    <source>
        <dbReference type="SAM" id="Phobius"/>
    </source>
</evidence>
<name>A0A1S6QI69_9LACO</name>
<feature type="transmembrane region" description="Helical" evidence="1">
    <location>
        <begin position="361"/>
        <end position="379"/>
    </location>
</feature>
<feature type="transmembrane region" description="Helical" evidence="1">
    <location>
        <begin position="162"/>
        <end position="178"/>
    </location>
</feature>
<evidence type="ECO:0000313" key="3">
    <source>
        <dbReference type="Proteomes" id="UP000030361"/>
    </source>
</evidence>
<feature type="transmembrane region" description="Helical" evidence="1">
    <location>
        <begin position="304"/>
        <end position="321"/>
    </location>
</feature>
<dbReference type="Pfam" id="PF09586">
    <property type="entry name" value="YfhO"/>
    <property type="match status" value="1"/>
</dbReference>
<feature type="transmembrane region" description="Helical" evidence="1">
    <location>
        <begin position="198"/>
        <end position="218"/>
    </location>
</feature>
<feature type="transmembrane region" description="Helical" evidence="1">
    <location>
        <begin position="133"/>
        <end position="155"/>
    </location>
</feature>
<proteinExistence type="predicted"/>
<dbReference type="EMBL" id="CP018906">
    <property type="protein sequence ID" value="AQW21302.1"/>
    <property type="molecule type" value="Genomic_DNA"/>
</dbReference>
<keyword evidence="1" id="KW-0472">Membrane</keyword>
<evidence type="ECO:0000313" key="2">
    <source>
        <dbReference type="EMBL" id="AQW21302.1"/>
    </source>
</evidence>
<feature type="transmembrane region" description="Helical" evidence="1">
    <location>
        <begin position="12"/>
        <end position="31"/>
    </location>
</feature>
<keyword evidence="1" id="KW-0812">Transmembrane</keyword>
<keyword evidence="3" id="KW-1185">Reference proteome</keyword>
<dbReference type="PANTHER" id="PTHR38454:SF1">
    <property type="entry name" value="INTEGRAL MEMBRANE PROTEIN"/>
    <property type="match status" value="1"/>
</dbReference>
<organism evidence="2 3">
    <name type="scientific">Lentilactobacillus curieae</name>
    <dbReference type="NCBI Taxonomy" id="1138822"/>
    <lineage>
        <taxon>Bacteria</taxon>
        <taxon>Bacillati</taxon>
        <taxon>Bacillota</taxon>
        <taxon>Bacilli</taxon>
        <taxon>Lactobacillales</taxon>
        <taxon>Lactobacillaceae</taxon>
        <taxon>Lentilactobacillus</taxon>
    </lineage>
</organism>
<feature type="transmembrane region" description="Helical" evidence="1">
    <location>
        <begin position="239"/>
        <end position="262"/>
    </location>
</feature>
<dbReference type="RefSeq" id="WP_035167755.1">
    <property type="nucleotide sequence ID" value="NZ_CP018906.1"/>
</dbReference>